<dbReference type="Gene3D" id="3.30.300.20">
    <property type="match status" value="1"/>
</dbReference>
<dbReference type="SUPFAM" id="SSF82784">
    <property type="entry name" value="OsmC-like"/>
    <property type="match status" value="1"/>
</dbReference>
<dbReference type="InterPro" id="IPR003718">
    <property type="entry name" value="OsmC/Ohr_fam"/>
</dbReference>
<evidence type="ECO:0000313" key="2">
    <source>
        <dbReference type="Proteomes" id="UP000268033"/>
    </source>
</evidence>
<organism evidence="1 2">
    <name type="scientific">Gallaecimonas pentaromativorans</name>
    <dbReference type="NCBI Taxonomy" id="584787"/>
    <lineage>
        <taxon>Bacteria</taxon>
        <taxon>Pseudomonadati</taxon>
        <taxon>Pseudomonadota</taxon>
        <taxon>Gammaproteobacteria</taxon>
        <taxon>Enterobacterales</taxon>
        <taxon>Gallaecimonadaceae</taxon>
        <taxon>Gallaecimonas</taxon>
    </lineage>
</organism>
<protein>
    <submittedName>
        <fullName evidence="1">Putative redox protein</fullName>
    </submittedName>
</protein>
<evidence type="ECO:0000313" key="1">
    <source>
        <dbReference type="EMBL" id="ROQ28637.1"/>
    </source>
</evidence>
<accession>A0A3N1PNT4</accession>
<dbReference type="PANTHER" id="PTHR39624">
    <property type="entry name" value="PROTEIN INVOLVED IN RIMO-MEDIATED BETA-METHYLTHIOLATION OF RIBOSOMAL PROTEIN S12 YCAO"/>
    <property type="match status" value="1"/>
</dbReference>
<dbReference type="Proteomes" id="UP000268033">
    <property type="component" value="Unassembled WGS sequence"/>
</dbReference>
<sequence length="132" mass="14571">MITLKTVEAGKLRHSIDVEDFNTLFTDVPANLGGDGTAPDPHDYFDLSLGACKALTIFLYARHKQLPLEKLTVTVSRDDSQERKGLYQLSVTLAPEGDLSDEDKAKLVEIGERCPIHKLMTSTEVRIETALA</sequence>
<gene>
    <name evidence="1" type="ORF">EDC28_103230</name>
</gene>
<comment type="caution">
    <text evidence="1">The sequence shown here is derived from an EMBL/GenBank/DDBJ whole genome shotgun (WGS) entry which is preliminary data.</text>
</comment>
<reference evidence="1 2" key="1">
    <citation type="submission" date="2018-11" db="EMBL/GenBank/DDBJ databases">
        <title>Genomic Encyclopedia of Type Strains, Phase IV (KMG-IV): sequencing the most valuable type-strain genomes for metagenomic binning, comparative biology and taxonomic classification.</title>
        <authorList>
            <person name="Goeker M."/>
        </authorList>
    </citation>
    <scope>NUCLEOTIDE SEQUENCE [LARGE SCALE GENOMIC DNA]</scope>
    <source>
        <strain evidence="1 2">DSM 21945</strain>
    </source>
</reference>
<dbReference type="EMBL" id="RJUL01000003">
    <property type="protein sequence ID" value="ROQ28637.1"/>
    <property type="molecule type" value="Genomic_DNA"/>
</dbReference>
<name>A0A3N1PNT4_9GAMM</name>
<dbReference type="InterPro" id="IPR015946">
    <property type="entry name" value="KH_dom-like_a/b"/>
</dbReference>
<dbReference type="InterPro" id="IPR036102">
    <property type="entry name" value="OsmC/Ohrsf"/>
</dbReference>
<keyword evidence="2" id="KW-1185">Reference proteome</keyword>
<dbReference type="Pfam" id="PF02566">
    <property type="entry name" value="OsmC"/>
    <property type="match status" value="1"/>
</dbReference>
<dbReference type="RefSeq" id="WP_050657255.1">
    <property type="nucleotide sequence ID" value="NZ_JBLXAC010000001.1"/>
</dbReference>
<dbReference type="AlphaFoldDB" id="A0A3N1PNT4"/>
<dbReference type="OrthoDB" id="9789573at2"/>
<proteinExistence type="predicted"/>
<dbReference type="STRING" id="584787.GCA_001247655_00176"/>
<dbReference type="PANTHER" id="PTHR39624:SF2">
    <property type="entry name" value="OSMC-LIKE PROTEIN"/>
    <property type="match status" value="1"/>
</dbReference>